<dbReference type="Proteomes" id="UP000887565">
    <property type="component" value="Unplaced"/>
</dbReference>
<protein>
    <submittedName>
        <fullName evidence="4">Uncharacterized protein</fullName>
    </submittedName>
</protein>
<feature type="signal peptide" evidence="2">
    <location>
        <begin position="1"/>
        <end position="16"/>
    </location>
</feature>
<feature type="region of interest" description="Disordered" evidence="1">
    <location>
        <begin position="55"/>
        <end position="74"/>
    </location>
</feature>
<name>A0A915KNX7_ROMCU</name>
<keyword evidence="2" id="KW-0732">Signal</keyword>
<reference evidence="4" key="1">
    <citation type="submission" date="2022-11" db="UniProtKB">
        <authorList>
            <consortium name="WormBaseParasite"/>
        </authorList>
    </citation>
    <scope>IDENTIFICATION</scope>
</reference>
<feature type="chain" id="PRO_5037847024" evidence="2">
    <location>
        <begin position="17"/>
        <end position="91"/>
    </location>
</feature>
<evidence type="ECO:0000313" key="4">
    <source>
        <dbReference type="WBParaSite" id="nRc.2.0.1.t40557-RA"/>
    </source>
</evidence>
<organism evidence="3 4">
    <name type="scientific">Romanomermis culicivorax</name>
    <name type="common">Nematode worm</name>
    <dbReference type="NCBI Taxonomy" id="13658"/>
    <lineage>
        <taxon>Eukaryota</taxon>
        <taxon>Metazoa</taxon>
        <taxon>Ecdysozoa</taxon>
        <taxon>Nematoda</taxon>
        <taxon>Enoplea</taxon>
        <taxon>Dorylaimia</taxon>
        <taxon>Mermithida</taxon>
        <taxon>Mermithoidea</taxon>
        <taxon>Mermithidae</taxon>
        <taxon>Romanomermis</taxon>
    </lineage>
</organism>
<dbReference type="WBParaSite" id="nRc.2.0.1.t40557-RA">
    <property type="protein sequence ID" value="nRc.2.0.1.t40557-RA"/>
    <property type="gene ID" value="nRc.2.0.1.g40557"/>
</dbReference>
<keyword evidence="3" id="KW-1185">Reference proteome</keyword>
<evidence type="ECO:0000313" key="3">
    <source>
        <dbReference type="Proteomes" id="UP000887565"/>
    </source>
</evidence>
<proteinExistence type="predicted"/>
<evidence type="ECO:0000256" key="1">
    <source>
        <dbReference type="SAM" id="MobiDB-lite"/>
    </source>
</evidence>
<sequence>MLCDFIFILAYISSYGQWWRCTKLYRAATAKWSAPSGDLNAGSDAKRRAVGGDVQRDAPDLFNPTASHPSPAVAAQGQKNLVIGIKLKLKH</sequence>
<evidence type="ECO:0000256" key="2">
    <source>
        <dbReference type="SAM" id="SignalP"/>
    </source>
</evidence>
<dbReference type="AlphaFoldDB" id="A0A915KNX7"/>
<accession>A0A915KNX7</accession>